<dbReference type="Proteomes" id="UP000240418">
    <property type="component" value="Unassembled WGS sequence"/>
</dbReference>
<keyword evidence="6" id="KW-1003">Cell membrane</keyword>
<dbReference type="CDD" id="cd06662">
    <property type="entry name" value="SURF1"/>
    <property type="match status" value="1"/>
</dbReference>
<dbReference type="EMBL" id="PYGJ01000005">
    <property type="protein sequence ID" value="PSL19620.1"/>
    <property type="molecule type" value="Genomic_DNA"/>
</dbReference>
<dbReference type="InterPro" id="IPR045214">
    <property type="entry name" value="Surf1/Surf4"/>
</dbReference>
<sequence>MARYLLPLFFGVLGTVVLVSLGVWQVQRMGEKEAYLSDISARIGAVAADLPAKPDPVSDRFLAVRAAGQFTGEELHVLASTRDVGAVYRIVAAFETSDGRRVMVDRGWIKPPQKDVTRPKVDAMIEGNLHWPNEVDSYTPQNDLAANIWFARDVSVMADALGAEPVLIVLRETSENDPTVTPLPVDTSGIANDHLEYIVTWFGLAIVWVAMTLYYLHRLRKSEKA</sequence>
<protein>
    <recommendedName>
        <fullName evidence="6">SURF1-like protein</fullName>
    </recommendedName>
</protein>
<comment type="caution">
    <text evidence="7">The sequence shown here is derived from an EMBL/GenBank/DDBJ whole genome shotgun (WGS) entry which is preliminary data.</text>
</comment>
<keyword evidence="3 6" id="KW-0812">Transmembrane</keyword>
<evidence type="ECO:0000313" key="8">
    <source>
        <dbReference type="Proteomes" id="UP000240418"/>
    </source>
</evidence>
<evidence type="ECO:0000256" key="6">
    <source>
        <dbReference type="RuleBase" id="RU363076"/>
    </source>
</evidence>
<dbReference type="InterPro" id="IPR002994">
    <property type="entry name" value="Surf1/Shy1"/>
</dbReference>
<evidence type="ECO:0000256" key="2">
    <source>
        <dbReference type="ARBA" id="ARBA00007165"/>
    </source>
</evidence>
<keyword evidence="5 6" id="KW-0472">Membrane</keyword>
<evidence type="ECO:0000256" key="3">
    <source>
        <dbReference type="ARBA" id="ARBA00022692"/>
    </source>
</evidence>
<keyword evidence="8" id="KW-1185">Reference proteome</keyword>
<reference evidence="7 8" key="1">
    <citation type="submission" date="2018-03" db="EMBL/GenBank/DDBJ databases">
        <title>Genomic Encyclopedia of Archaeal and Bacterial Type Strains, Phase II (KMG-II): from individual species to whole genera.</title>
        <authorList>
            <person name="Goeker M."/>
        </authorList>
    </citation>
    <scope>NUCLEOTIDE SEQUENCE [LARGE SCALE GENOMIC DNA]</scope>
    <source>
        <strain evidence="7 8">DSM 100673</strain>
    </source>
</reference>
<dbReference type="GO" id="GO:0005886">
    <property type="term" value="C:plasma membrane"/>
    <property type="evidence" value="ECO:0007669"/>
    <property type="project" value="UniProtKB-SubCell"/>
</dbReference>
<evidence type="ECO:0000256" key="4">
    <source>
        <dbReference type="ARBA" id="ARBA00022989"/>
    </source>
</evidence>
<dbReference type="AlphaFoldDB" id="A0A2P8FD22"/>
<feature type="transmembrane region" description="Helical" evidence="6">
    <location>
        <begin position="197"/>
        <end position="216"/>
    </location>
</feature>
<organism evidence="7 8">
    <name type="scientific">Shimia abyssi</name>
    <dbReference type="NCBI Taxonomy" id="1662395"/>
    <lineage>
        <taxon>Bacteria</taxon>
        <taxon>Pseudomonadati</taxon>
        <taxon>Pseudomonadota</taxon>
        <taxon>Alphaproteobacteria</taxon>
        <taxon>Rhodobacterales</taxon>
        <taxon>Roseobacteraceae</taxon>
    </lineage>
</organism>
<evidence type="ECO:0000313" key="7">
    <source>
        <dbReference type="EMBL" id="PSL19620.1"/>
    </source>
</evidence>
<dbReference type="OrthoDB" id="6079986at2"/>
<comment type="similarity">
    <text evidence="2 6">Belongs to the SURF1 family.</text>
</comment>
<comment type="subcellular location">
    <subcellularLocation>
        <location evidence="6">Cell membrane</location>
        <topology evidence="6">Multi-pass membrane protein</topology>
    </subcellularLocation>
    <subcellularLocation>
        <location evidence="1">Membrane</location>
    </subcellularLocation>
</comment>
<evidence type="ECO:0000256" key="1">
    <source>
        <dbReference type="ARBA" id="ARBA00004370"/>
    </source>
</evidence>
<name>A0A2P8FD22_9RHOB</name>
<comment type="caution">
    <text evidence="6">Lacks conserved residue(s) required for the propagation of feature annotation.</text>
</comment>
<dbReference type="RefSeq" id="WP_106608288.1">
    <property type="nucleotide sequence ID" value="NZ_PYGJ01000005.1"/>
</dbReference>
<dbReference type="PANTHER" id="PTHR23427:SF2">
    <property type="entry name" value="SURFEIT LOCUS PROTEIN 1"/>
    <property type="match status" value="1"/>
</dbReference>
<keyword evidence="4 6" id="KW-1133">Transmembrane helix</keyword>
<dbReference type="PROSITE" id="PS50895">
    <property type="entry name" value="SURF1"/>
    <property type="match status" value="1"/>
</dbReference>
<proteinExistence type="inferred from homology"/>
<dbReference type="Pfam" id="PF02104">
    <property type="entry name" value="SURF1"/>
    <property type="match status" value="1"/>
</dbReference>
<dbReference type="PANTHER" id="PTHR23427">
    <property type="entry name" value="SURFEIT LOCUS PROTEIN"/>
    <property type="match status" value="1"/>
</dbReference>
<accession>A0A2P8FD22</accession>
<evidence type="ECO:0000256" key="5">
    <source>
        <dbReference type="ARBA" id="ARBA00023136"/>
    </source>
</evidence>
<gene>
    <name evidence="7" type="ORF">CLV88_10542</name>
</gene>